<dbReference type="AlphaFoldDB" id="A0A3N0B2P6"/>
<evidence type="ECO:0000313" key="8">
    <source>
        <dbReference type="Proteomes" id="UP000269591"/>
    </source>
</evidence>
<dbReference type="Gene3D" id="3.40.50.11820">
    <property type="match status" value="1"/>
</dbReference>
<keyword evidence="3" id="KW-1003">Cell membrane</keyword>
<dbReference type="GO" id="GO:0005886">
    <property type="term" value="C:plasma membrane"/>
    <property type="evidence" value="ECO:0007669"/>
    <property type="project" value="UniProtKB-SubCell"/>
</dbReference>
<keyword evidence="4 7" id="KW-0808">Transferase</keyword>
<dbReference type="InterPro" id="IPR043149">
    <property type="entry name" value="TagF_N"/>
</dbReference>
<dbReference type="Gene3D" id="3.40.50.12580">
    <property type="match status" value="1"/>
</dbReference>
<sequence>MSLGSIYRKFRKPILGVMRHLPGVRQRSRAMYYRKRGESYNAMAVDVPTDSQMVIFQCFGGRQFGCSPRAIYERMLEDSRFDDFTFVWTFKGKKMEQFADEPLLQRAQFVKVGSDEYLETCARAKYWVFNTRVAEYITPKPDQVYVQCWHGTPLKRLGYDVTIETQNALNTTDELAERFGMDSKKWTYLLSPSAYTSQHLADAFGLKEERRASVVLEEGYPRNDRIVRVCENPEALDAFTGAFREELGIPAEKKILLYAPTWRDDSYQAGTGYVMEDTLLDFDAMQTALGDEWVVLFRAHYYIANHFDFNAYEGFVYDVSKQADINDLYIVADALLTDYSSVFFDYANTARPIMFFWPDYQHYANDIRGFYFGLDELPGPHCFTNDEVIAAVKDLPNYDEKYGKDYAAFRQTFCPKDDGHAAERVIEKVFFE</sequence>
<evidence type="ECO:0000313" key="7">
    <source>
        <dbReference type="EMBL" id="RNL41372.1"/>
    </source>
</evidence>
<dbReference type="Pfam" id="PF04464">
    <property type="entry name" value="Glyphos_transf"/>
    <property type="match status" value="1"/>
</dbReference>
<dbReference type="InterPro" id="IPR043148">
    <property type="entry name" value="TagF_C"/>
</dbReference>
<comment type="similarity">
    <text evidence="2">Belongs to the CDP-glycerol glycerophosphotransferase family.</text>
</comment>
<dbReference type="PANTHER" id="PTHR37316:SF3">
    <property type="entry name" value="TEICHOIC ACID GLYCEROL-PHOSPHATE TRANSFERASE"/>
    <property type="match status" value="1"/>
</dbReference>
<evidence type="ECO:0000256" key="6">
    <source>
        <dbReference type="ARBA" id="ARBA00023136"/>
    </source>
</evidence>
<reference evidence="8" key="1">
    <citation type="submission" date="2018-05" db="EMBL/GenBank/DDBJ databases">
        <title>Genome Sequencing of selected type strains of the family Eggerthellaceae.</title>
        <authorList>
            <person name="Danylec N."/>
            <person name="Stoll D.A."/>
            <person name="Doetsch A."/>
            <person name="Huch M."/>
        </authorList>
    </citation>
    <scope>NUCLEOTIDE SEQUENCE [LARGE SCALE GENOMIC DNA]</scope>
    <source>
        <strain evidence="8">DSM 24851</strain>
    </source>
</reference>
<proteinExistence type="inferred from homology"/>
<dbReference type="InterPro" id="IPR007554">
    <property type="entry name" value="Glycerophosphate_synth"/>
</dbReference>
<evidence type="ECO:0000256" key="1">
    <source>
        <dbReference type="ARBA" id="ARBA00004202"/>
    </source>
</evidence>
<keyword evidence="6" id="KW-0472">Membrane</keyword>
<keyword evidence="5" id="KW-0777">Teichoic acid biosynthesis</keyword>
<accession>A0A3N0B2P6</accession>
<name>A0A3N0B2P6_9ACTN</name>
<dbReference type="RefSeq" id="WP_123208070.1">
    <property type="nucleotide sequence ID" value="NZ_JBHTHO010000007.1"/>
</dbReference>
<evidence type="ECO:0000256" key="3">
    <source>
        <dbReference type="ARBA" id="ARBA00022475"/>
    </source>
</evidence>
<evidence type="ECO:0000256" key="4">
    <source>
        <dbReference type="ARBA" id="ARBA00022679"/>
    </source>
</evidence>
<dbReference type="SUPFAM" id="SSF53756">
    <property type="entry name" value="UDP-Glycosyltransferase/glycogen phosphorylase"/>
    <property type="match status" value="1"/>
</dbReference>
<keyword evidence="8" id="KW-1185">Reference proteome</keyword>
<evidence type="ECO:0000256" key="2">
    <source>
        <dbReference type="ARBA" id="ARBA00010488"/>
    </source>
</evidence>
<dbReference type="PANTHER" id="PTHR37316">
    <property type="entry name" value="TEICHOIC ACID GLYCEROL-PHOSPHATE PRIMASE"/>
    <property type="match status" value="1"/>
</dbReference>
<dbReference type="GO" id="GO:0047355">
    <property type="term" value="F:CDP-glycerol glycerophosphotransferase activity"/>
    <property type="evidence" value="ECO:0007669"/>
    <property type="project" value="InterPro"/>
</dbReference>
<comment type="caution">
    <text evidence="7">The sequence shown here is derived from an EMBL/GenBank/DDBJ whole genome shotgun (WGS) entry which is preliminary data.</text>
</comment>
<dbReference type="GO" id="GO:0019350">
    <property type="term" value="P:teichoic acid biosynthetic process"/>
    <property type="evidence" value="ECO:0007669"/>
    <property type="project" value="UniProtKB-KW"/>
</dbReference>
<dbReference type="InterPro" id="IPR051612">
    <property type="entry name" value="Teichoic_Acid_Biosynth"/>
</dbReference>
<dbReference type="Proteomes" id="UP000269591">
    <property type="component" value="Unassembled WGS sequence"/>
</dbReference>
<comment type="subcellular location">
    <subcellularLocation>
        <location evidence="1">Cell membrane</location>
        <topology evidence="1">Peripheral membrane protein</topology>
    </subcellularLocation>
</comment>
<organism evidence="7 8">
    <name type="scientific">Slackia equolifaciens</name>
    <dbReference type="NCBI Taxonomy" id="498718"/>
    <lineage>
        <taxon>Bacteria</taxon>
        <taxon>Bacillati</taxon>
        <taxon>Actinomycetota</taxon>
        <taxon>Coriobacteriia</taxon>
        <taxon>Eggerthellales</taxon>
        <taxon>Eggerthellaceae</taxon>
        <taxon>Slackia</taxon>
    </lineage>
</organism>
<evidence type="ECO:0000256" key="5">
    <source>
        <dbReference type="ARBA" id="ARBA00022944"/>
    </source>
</evidence>
<dbReference type="OrthoDB" id="8549922at2"/>
<gene>
    <name evidence="7" type="ORF">DMP06_01940</name>
</gene>
<protein>
    <submittedName>
        <fullName evidence="7">CDP-glycerol--glycerophosphate glycerophosphotransferase</fullName>
    </submittedName>
</protein>
<dbReference type="EMBL" id="QIBX01000002">
    <property type="protein sequence ID" value="RNL41372.1"/>
    <property type="molecule type" value="Genomic_DNA"/>
</dbReference>